<dbReference type="GO" id="GO:0004521">
    <property type="term" value="F:RNA endonuclease activity"/>
    <property type="evidence" value="ECO:0007669"/>
    <property type="project" value="InterPro"/>
</dbReference>
<gene>
    <name evidence="8" type="ORF">SMSP2_00495</name>
</gene>
<proteinExistence type="inferred from homology"/>
<dbReference type="PANTHER" id="PTHR30636:SF3">
    <property type="entry name" value="UPF0701 PROTEIN YICC"/>
    <property type="match status" value="1"/>
</dbReference>
<dbReference type="Pfam" id="PF08340">
    <property type="entry name" value="YicC-like_C"/>
    <property type="match status" value="1"/>
</dbReference>
<dbReference type="RefSeq" id="WP_146682440.1">
    <property type="nucleotide sequence ID" value="NZ_CP019646.1"/>
</dbReference>
<evidence type="ECO:0000313" key="8">
    <source>
        <dbReference type="EMBL" id="AQQ70153.1"/>
    </source>
</evidence>
<evidence type="ECO:0008006" key="10">
    <source>
        <dbReference type="Google" id="ProtNLM"/>
    </source>
</evidence>
<comment type="cofactor">
    <cofactor evidence="1">
        <name>a divalent metal cation</name>
        <dbReference type="ChEBI" id="CHEBI:60240"/>
    </cofactor>
</comment>
<dbReference type="AlphaFoldDB" id="A0A1Q2MBQ5"/>
<keyword evidence="4" id="KW-0378">Hydrolase</keyword>
<dbReference type="KEGG" id="pbas:SMSP2_00495"/>
<keyword evidence="2" id="KW-0540">Nuclease</keyword>
<evidence type="ECO:0000259" key="7">
    <source>
        <dbReference type="Pfam" id="PF08340"/>
    </source>
</evidence>
<feature type="domain" description="Endoribonuclease YicC-like C-terminal" evidence="7">
    <location>
        <begin position="176"/>
        <end position="295"/>
    </location>
</feature>
<reference evidence="9" key="1">
    <citation type="submission" date="2017-02" db="EMBL/GenBank/DDBJ databases">
        <title>Comparative genomics and description of representatives of a novel lineage of planctomycetes thriving in anoxic sediments.</title>
        <authorList>
            <person name="Spring S."/>
            <person name="Bunk B."/>
            <person name="Sproer C."/>
        </authorList>
    </citation>
    <scope>NUCLEOTIDE SEQUENCE [LARGE SCALE GENOMIC DNA]</scope>
    <source>
        <strain evidence="9">SM-Chi-D1</strain>
    </source>
</reference>
<organism evidence="8 9">
    <name type="scientific">Limihaloglobus sulfuriphilus</name>
    <dbReference type="NCBI Taxonomy" id="1851148"/>
    <lineage>
        <taxon>Bacteria</taxon>
        <taxon>Pseudomonadati</taxon>
        <taxon>Planctomycetota</taxon>
        <taxon>Phycisphaerae</taxon>
        <taxon>Sedimentisphaerales</taxon>
        <taxon>Sedimentisphaeraceae</taxon>
        <taxon>Limihaloglobus</taxon>
    </lineage>
</organism>
<keyword evidence="9" id="KW-1185">Reference proteome</keyword>
<dbReference type="InterPro" id="IPR005229">
    <property type="entry name" value="YicC/YloC-like"/>
</dbReference>
<accession>A0A1Q2MBQ5</accession>
<name>A0A1Q2MBQ5_9BACT</name>
<evidence type="ECO:0000256" key="3">
    <source>
        <dbReference type="ARBA" id="ARBA00022759"/>
    </source>
</evidence>
<dbReference type="InterPro" id="IPR013527">
    <property type="entry name" value="YicC-like_N"/>
</dbReference>
<comment type="similarity">
    <text evidence="5">Belongs to the YicC/YloC family.</text>
</comment>
<dbReference type="STRING" id="1851148.SMSP2_00495"/>
<evidence type="ECO:0000256" key="5">
    <source>
        <dbReference type="ARBA" id="ARBA00035648"/>
    </source>
</evidence>
<dbReference type="GO" id="GO:0016787">
    <property type="term" value="F:hydrolase activity"/>
    <property type="evidence" value="ECO:0007669"/>
    <property type="project" value="UniProtKB-KW"/>
</dbReference>
<sequence>MLKSMTGYGTASCEFEGVNYTVEIKSVNGRYLKPCVRTPEDLGFLDIEIENLIKKYITRGTVSCSLRYKLASEQASAYVNAAAVEGYLTKLRDAASRVEGIKYRIELAKLLDAPGVTDSEELTEDKAKILLQKISEITVSALENLTAMRIAEGKTVKADIISRCGEISDITKRLYERAPKVIDEYHTRLEKRVNEMIKGAKLELDQQTLVREIAVFADRADISEEISRLESHIEQIKETCSEDEPGGRKLDFICQELFRESNTIGSKSNDPEISKCSVELKCIVEKIKEQVQNVE</sequence>
<dbReference type="OrthoDB" id="9771229at2"/>
<dbReference type="NCBIfam" id="TIGR00255">
    <property type="entry name" value="YicC/YloC family endoribonuclease"/>
    <property type="match status" value="1"/>
</dbReference>
<feature type="domain" description="Endoribonuclease YicC-like N-terminal" evidence="6">
    <location>
        <begin position="2"/>
        <end position="157"/>
    </location>
</feature>
<evidence type="ECO:0000256" key="4">
    <source>
        <dbReference type="ARBA" id="ARBA00022801"/>
    </source>
</evidence>
<evidence type="ECO:0000313" key="9">
    <source>
        <dbReference type="Proteomes" id="UP000188181"/>
    </source>
</evidence>
<dbReference type="PANTHER" id="PTHR30636">
    <property type="entry name" value="UPF0701 PROTEIN YICC"/>
    <property type="match status" value="1"/>
</dbReference>
<dbReference type="Proteomes" id="UP000188181">
    <property type="component" value="Chromosome"/>
</dbReference>
<dbReference type="EMBL" id="CP019646">
    <property type="protein sequence ID" value="AQQ70153.1"/>
    <property type="molecule type" value="Genomic_DNA"/>
</dbReference>
<keyword evidence="3" id="KW-0255">Endonuclease</keyword>
<evidence type="ECO:0000259" key="6">
    <source>
        <dbReference type="Pfam" id="PF03755"/>
    </source>
</evidence>
<evidence type="ECO:0000256" key="2">
    <source>
        <dbReference type="ARBA" id="ARBA00022722"/>
    </source>
</evidence>
<evidence type="ECO:0000256" key="1">
    <source>
        <dbReference type="ARBA" id="ARBA00001968"/>
    </source>
</evidence>
<dbReference type="InterPro" id="IPR013551">
    <property type="entry name" value="YicC-like_C"/>
</dbReference>
<dbReference type="Pfam" id="PF03755">
    <property type="entry name" value="YicC-like_N"/>
    <property type="match status" value="1"/>
</dbReference>
<protein>
    <recommendedName>
        <fullName evidence="10">YicC-like family, N-terminal region</fullName>
    </recommendedName>
</protein>